<dbReference type="PANTHER" id="PTHR34655">
    <property type="entry name" value="CONSERVED WITHIN P. AEROPHILUM"/>
    <property type="match status" value="1"/>
</dbReference>
<keyword evidence="1" id="KW-1133">Transmembrane helix</keyword>
<dbReference type="Gene3D" id="3.40.1260.10">
    <property type="entry name" value="DsrEFH-like"/>
    <property type="match status" value="1"/>
</dbReference>
<evidence type="ECO:0008006" key="3">
    <source>
        <dbReference type="Google" id="ProtNLM"/>
    </source>
</evidence>
<keyword evidence="1" id="KW-0812">Transmembrane</keyword>
<gene>
    <name evidence="2" type="ORF">MNBD_GAMMA22-2455</name>
</gene>
<feature type="transmembrane region" description="Helical" evidence="1">
    <location>
        <begin position="51"/>
        <end position="79"/>
    </location>
</feature>
<proteinExistence type="predicted"/>
<accession>A0A3B1AEB8</accession>
<evidence type="ECO:0000256" key="1">
    <source>
        <dbReference type="SAM" id="Phobius"/>
    </source>
</evidence>
<dbReference type="SUPFAM" id="SSF75169">
    <property type="entry name" value="DsrEFH-like"/>
    <property type="match status" value="1"/>
</dbReference>
<dbReference type="Pfam" id="PF13686">
    <property type="entry name" value="DrsE_2"/>
    <property type="match status" value="1"/>
</dbReference>
<dbReference type="InterPro" id="IPR032836">
    <property type="entry name" value="DsrE2-like"/>
</dbReference>
<dbReference type="PANTHER" id="PTHR34655:SF2">
    <property type="entry name" value="PEROXIREDOXIN FAMILY PROTEIN"/>
    <property type="match status" value="1"/>
</dbReference>
<organism evidence="2">
    <name type="scientific">hydrothermal vent metagenome</name>
    <dbReference type="NCBI Taxonomy" id="652676"/>
    <lineage>
        <taxon>unclassified sequences</taxon>
        <taxon>metagenomes</taxon>
        <taxon>ecological metagenomes</taxon>
    </lineage>
</organism>
<reference evidence="2" key="1">
    <citation type="submission" date="2018-06" db="EMBL/GenBank/DDBJ databases">
        <authorList>
            <person name="Zhirakovskaya E."/>
        </authorList>
    </citation>
    <scope>NUCLEOTIDE SEQUENCE</scope>
</reference>
<name>A0A3B1AEB8_9ZZZZ</name>
<dbReference type="EMBL" id="UOFS01000037">
    <property type="protein sequence ID" value="VAW98313.1"/>
    <property type="molecule type" value="Genomic_DNA"/>
</dbReference>
<protein>
    <recommendedName>
        <fullName evidence="3">Peroxiredoxin family protein</fullName>
    </recommendedName>
</protein>
<keyword evidence="1" id="KW-0472">Membrane</keyword>
<evidence type="ECO:0000313" key="2">
    <source>
        <dbReference type="EMBL" id="VAW98313.1"/>
    </source>
</evidence>
<dbReference type="AlphaFoldDB" id="A0A3B1AEB8"/>
<dbReference type="InterPro" id="IPR027396">
    <property type="entry name" value="DsrEFH-like"/>
</dbReference>
<sequence length="189" mass="20830">MQAVMEKDNLSEIDLSSRISVLENELIQVKKQVPENKVSIVVLSGDFDKAVAAFFMANGAIGMGMEVTMFFTFWGCSVIKKGRKLKGKKFSHKLINLMLPANSKSLAPSKMSFGGLGRTFFNHVMKGQMSSLEEQIELAVECGVKFQVCSPSLGMMGFDDDEWKVPIDVCGVAAMYETALNARTSYFIS</sequence>